<dbReference type="AlphaFoldDB" id="A0A7N0U4A1"/>
<keyword evidence="4 11" id="KW-0812">Transmembrane</keyword>
<comment type="subcellular location">
    <subcellularLocation>
        <location evidence="1 11">Endoplasmic reticulum membrane</location>
        <topology evidence="1 11">Multi-pass membrane protein</topology>
    </subcellularLocation>
</comment>
<keyword evidence="9 12" id="KW-0175">Coiled coil</keyword>
<dbReference type="FunFam" id="1.20.5.110:FF:000011">
    <property type="entry name" value="B-cell receptor-associated protein 29"/>
    <property type="match status" value="1"/>
</dbReference>
<dbReference type="Proteomes" id="UP000594263">
    <property type="component" value="Unplaced"/>
</dbReference>
<evidence type="ECO:0000256" key="3">
    <source>
        <dbReference type="ARBA" id="ARBA00022448"/>
    </source>
</evidence>
<evidence type="ECO:0000256" key="7">
    <source>
        <dbReference type="ARBA" id="ARBA00022927"/>
    </source>
</evidence>
<organism evidence="13 14">
    <name type="scientific">Kalanchoe fedtschenkoi</name>
    <name type="common">Lavender scallops</name>
    <name type="synonym">South American air plant</name>
    <dbReference type="NCBI Taxonomy" id="63787"/>
    <lineage>
        <taxon>Eukaryota</taxon>
        <taxon>Viridiplantae</taxon>
        <taxon>Streptophyta</taxon>
        <taxon>Embryophyta</taxon>
        <taxon>Tracheophyta</taxon>
        <taxon>Spermatophyta</taxon>
        <taxon>Magnoliopsida</taxon>
        <taxon>eudicotyledons</taxon>
        <taxon>Gunneridae</taxon>
        <taxon>Pentapetalae</taxon>
        <taxon>Saxifragales</taxon>
        <taxon>Crassulaceae</taxon>
        <taxon>Kalanchoe</taxon>
    </lineage>
</organism>
<evidence type="ECO:0000256" key="11">
    <source>
        <dbReference type="RuleBase" id="RU367026"/>
    </source>
</evidence>
<proteinExistence type="inferred from homology"/>
<evidence type="ECO:0000256" key="10">
    <source>
        <dbReference type="ARBA" id="ARBA00023136"/>
    </source>
</evidence>
<feature type="transmembrane region" description="Helical" evidence="11">
    <location>
        <begin position="32"/>
        <end position="60"/>
    </location>
</feature>
<keyword evidence="8 11" id="KW-1133">Transmembrane helix</keyword>
<keyword evidence="6 11" id="KW-0256">Endoplasmic reticulum</keyword>
<keyword evidence="10 11" id="KW-0472">Membrane</keyword>
<protein>
    <recommendedName>
        <fullName evidence="11">Endoplasmic reticulum transmembrane protein</fullName>
    </recommendedName>
</protein>
<dbReference type="PANTHER" id="PTHR12701:SF13">
    <property type="entry name" value="ENDOPLASMIC RETICULUM TRANSMEMBRANE PROTEIN"/>
    <property type="match status" value="1"/>
</dbReference>
<evidence type="ECO:0000256" key="8">
    <source>
        <dbReference type="ARBA" id="ARBA00022989"/>
    </source>
</evidence>
<dbReference type="GO" id="GO:0070973">
    <property type="term" value="P:protein localization to endoplasmic reticulum exit site"/>
    <property type="evidence" value="ECO:0007669"/>
    <property type="project" value="UniProtKB-UniRule"/>
</dbReference>
<evidence type="ECO:0000256" key="5">
    <source>
        <dbReference type="ARBA" id="ARBA00022703"/>
    </source>
</evidence>
<keyword evidence="14" id="KW-1185">Reference proteome</keyword>
<dbReference type="Gramene" id="Kaladp0053s0667.1.v1.1">
    <property type="protein sequence ID" value="Kaladp0053s0667.1.v1.1"/>
    <property type="gene ID" value="Kaladp0053s0667.v1.1"/>
</dbReference>
<dbReference type="InterPro" id="IPR008417">
    <property type="entry name" value="BAP29/BAP31"/>
</dbReference>
<keyword evidence="7 11" id="KW-0653">Protein transport</keyword>
<evidence type="ECO:0000256" key="4">
    <source>
        <dbReference type="ARBA" id="ARBA00022692"/>
    </source>
</evidence>
<evidence type="ECO:0000313" key="14">
    <source>
        <dbReference type="Proteomes" id="UP000594263"/>
    </source>
</evidence>
<accession>A0A7N0U4A1</accession>
<dbReference type="PANTHER" id="PTHR12701">
    <property type="entry name" value="BCR-ASSOCIATED PROTEIN, BAP"/>
    <property type="match status" value="1"/>
</dbReference>
<evidence type="ECO:0000313" key="13">
    <source>
        <dbReference type="EnsemblPlants" id="Kaladp0053s0667.1.v1.1"/>
    </source>
</evidence>
<comment type="function">
    <text evidence="11">May play a role in anterograde transport of membrane proteins from the endoplasmic reticulum to the Golgi.</text>
</comment>
<feature type="coiled-coil region" evidence="12">
    <location>
        <begin position="70"/>
        <end position="167"/>
    </location>
</feature>
<dbReference type="EnsemblPlants" id="Kaladp0053s0667.1.v1.1">
    <property type="protein sequence ID" value="Kaladp0053s0667.1.v1.1"/>
    <property type="gene ID" value="Kaladp0053s0667.v1.1"/>
</dbReference>
<keyword evidence="3 11" id="KW-0813">Transport</keyword>
<evidence type="ECO:0000256" key="2">
    <source>
        <dbReference type="ARBA" id="ARBA00007956"/>
    </source>
</evidence>
<reference evidence="13" key="1">
    <citation type="submission" date="2021-01" db="UniProtKB">
        <authorList>
            <consortium name="EnsemblPlants"/>
        </authorList>
    </citation>
    <scope>IDENTIFICATION</scope>
</reference>
<dbReference type="GO" id="GO:0006886">
    <property type="term" value="P:intracellular protein transport"/>
    <property type="evidence" value="ECO:0007669"/>
    <property type="project" value="UniProtKB-UniRule"/>
</dbReference>
<evidence type="ECO:0000256" key="1">
    <source>
        <dbReference type="ARBA" id="ARBA00004477"/>
    </source>
</evidence>
<comment type="caution">
    <text evidence="11">Lacks conserved residue(s) required for the propagation of feature annotation.</text>
</comment>
<dbReference type="GO" id="GO:0006888">
    <property type="term" value="P:endoplasmic reticulum to Golgi vesicle-mediated transport"/>
    <property type="evidence" value="ECO:0007669"/>
    <property type="project" value="UniProtKB-UniRule"/>
</dbReference>
<sequence>MLTCCKWTKSFKVLPALLRFKTKVLNLVPCLLWIKFCGGLICWRLCLCLTGFTLFLGFLIDRVHHYLQKLQTLRSSTGALKDEIRKLEEERARHKTEEDKSSKQVKVLEKQVSALTAKLKKLELESAEKDEKIKTAEVHVASLQKQAADLLLEYDRLLEDNQLLQNQGCQG</sequence>
<keyword evidence="5" id="KW-0053">Apoptosis</keyword>
<dbReference type="GO" id="GO:0005789">
    <property type="term" value="C:endoplasmic reticulum membrane"/>
    <property type="evidence" value="ECO:0007669"/>
    <property type="project" value="UniProtKB-SubCell"/>
</dbReference>
<evidence type="ECO:0000256" key="9">
    <source>
        <dbReference type="ARBA" id="ARBA00023054"/>
    </source>
</evidence>
<keyword evidence="11" id="KW-0931">ER-Golgi transport</keyword>
<evidence type="ECO:0000256" key="6">
    <source>
        <dbReference type="ARBA" id="ARBA00022824"/>
    </source>
</evidence>
<evidence type="ECO:0000256" key="12">
    <source>
        <dbReference type="SAM" id="Coils"/>
    </source>
</evidence>
<dbReference type="Gene3D" id="1.20.5.110">
    <property type="match status" value="1"/>
</dbReference>
<name>A0A7N0U4A1_KALFE</name>
<comment type="similarity">
    <text evidence="2 11">Belongs to the BCAP29/BCAP31 family.</text>
</comment>